<dbReference type="GO" id="GO:0097266">
    <property type="term" value="F:phenylacetyl-CoA 1,2-epoxidase activity"/>
    <property type="evidence" value="ECO:0007669"/>
    <property type="project" value="UniProtKB-EC"/>
</dbReference>
<reference evidence="2" key="1">
    <citation type="journal article" date="2019" name="Int. J. Syst. Evol. Microbiol.">
        <title>The Global Catalogue of Microorganisms (GCM) 10K type strain sequencing project: providing services to taxonomists for standard genome sequencing and annotation.</title>
        <authorList>
            <consortium name="The Broad Institute Genomics Platform"/>
            <consortium name="The Broad Institute Genome Sequencing Center for Infectious Disease"/>
            <person name="Wu L."/>
            <person name="Ma J."/>
        </authorList>
    </citation>
    <scope>NUCLEOTIDE SEQUENCE [LARGE SCALE GENOMIC DNA]</scope>
    <source>
        <strain evidence="2">CGMCC 4.7393</strain>
    </source>
</reference>
<dbReference type="PANTHER" id="PTHR30458">
    <property type="entry name" value="PHENYLACETIC ACID DEGRADATION PROTEIN PAA"/>
    <property type="match status" value="1"/>
</dbReference>
<dbReference type="EMBL" id="JBHSYQ010000006">
    <property type="protein sequence ID" value="MFC6998706.1"/>
    <property type="molecule type" value="Genomic_DNA"/>
</dbReference>
<keyword evidence="1" id="KW-0560">Oxidoreductase</keyword>
<dbReference type="Proteomes" id="UP001596405">
    <property type="component" value="Unassembled WGS sequence"/>
</dbReference>
<dbReference type="Pfam" id="PF05138">
    <property type="entry name" value="PaaA_PaaC"/>
    <property type="match status" value="1"/>
</dbReference>
<evidence type="ECO:0000313" key="2">
    <source>
        <dbReference type="Proteomes" id="UP001596405"/>
    </source>
</evidence>
<dbReference type="RefSeq" id="WP_066623548.1">
    <property type="nucleotide sequence ID" value="NZ_JBHSYQ010000006.1"/>
</dbReference>
<protein>
    <submittedName>
        <fullName evidence="1">1,2-phenylacetyl-CoA epoxidase subunit PaaC</fullName>
        <ecNumber evidence="1">1.14.13.149</ecNumber>
    </submittedName>
</protein>
<comment type="caution">
    <text evidence="1">The sequence shown here is derived from an EMBL/GenBank/DDBJ whole genome shotgun (WGS) entry which is preliminary data.</text>
</comment>
<dbReference type="InterPro" id="IPR012347">
    <property type="entry name" value="Ferritin-like"/>
</dbReference>
<dbReference type="InterPro" id="IPR011882">
    <property type="entry name" value="PaaC"/>
</dbReference>
<dbReference type="Gene3D" id="1.20.1260.10">
    <property type="match status" value="1"/>
</dbReference>
<accession>A0ABW2DLK5</accession>
<evidence type="ECO:0000313" key="1">
    <source>
        <dbReference type="EMBL" id="MFC6998706.1"/>
    </source>
</evidence>
<proteinExistence type="predicted"/>
<dbReference type="EC" id="1.14.13.149" evidence="1"/>
<keyword evidence="2" id="KW-1185">Reference proteome</keyword>
<dbReference type="NCBIfam" id="TIGR02158">
    <property type="entry name" value="PA_CoA_Oxy3"/>
    <property type="match status" value="1"/>
</dbReference>
<dbReference type="InterPro" id="IPR007814">
    <property type="entry name" value="PaaA_PaaC"/>
</dbReference>
<dbReference type="PANTHER" id="PTHR30458:SF0">
    <property type="entry name" value="1,2-PHENYLACETYL-COA EPOXIDASE, SUBUNIT C"/>
    <property type="match status" value="1"/>
</dbReference>
<name>A0ABW2DLK5_9BACT</name>
<sequence>MLENAIKDLLYKIADDQLILGHRNSEWTGFGPMLEEDIAFSSMAQDKLGHSLAFYTLLHQMGEGDPDTVAFMRNADQFHNSQLVELPIGEYDFSLIRHFLYDNAEILRFESLSQSTNEEIAKIATKLKGEVRYHVLHANTLVKQLGSATQESISRLQQSLEYALPFALGIFEPSKHEQELIDAGIYSGEAALQNQWLERISAVLEKTHLKLPEIANLQPVYGGRYGQHTEHLQPLLDEMAEVFKIDPTAEW</sequence>
<dbReference type="InterPro" id="IPR009078">
    <property type="entry name" value="Ferritin-like_SF"/>
</dbReference>
<organism evidence="1 2">
    <name type="scientific">Rufibacter roseus</name>
    <dbReference type="NCBI Taxonomy" id="1567108"/>
    <lineage>
        <taxon>Bacteria</taxon>
        <taxon>Pseudomonadati</taxon>
        <taxon>Bacteroidota</taxon>
        <taxon>Cytophagia</taxon>
        <taxon>Cytophagales</taxon>
        <taxon>Hymenobacteraceae</taxon>
        <taxon>Rufibacter</taxon>
    </lineage>
</organism>
<gene>
    <name evidence="1" type="primary">paaC</name>
    <name evidence="1" type="ORF">ACFQHR_13795</name>
</gene>
<dbReference type="InterPro" id="IPR052703">
    <property type="entry name" value="Aromatic_CoA_ox/epox"/>
</dbReference>
<dbReference type="SUPFAM" id="SSF47240">
    <property type="entry name" value="Ferritin-like"/>
    <property type="match status" value="1"/>
</dbReference>